<keyword evidence="4" id="KW-1185">Reference proteome</keyword>
<dbReference type="STRING" id="4072.A0A2G2ZVC8"/>
<accession>A0A2G2ZVC8</accession>
<comment type="caution">
    <text evidence="3">The sequence shown here is derived from an EMBL/GenBank/DDBJ whole genome shotgun (WGS) entry which is preliminary data.</text>
</comment>
<evidence type="ECO:0000313" key="3">
    <source>
        <dbReference type="EMBL" id="PHT85933.1"/>
    </source>
</evidence>
<dbReference type="Gene3D" id="3.30.70.2890">
    <property type="entry name" value="XS domain"/>
    <property type="match status" value="1"/>
</dbReference>
<evidence type="ECO:0000313" key="4">
    <source>
        <dbReference type="Proteomes" id="UP000222542"/>
    </source>
</evidence>
<reference evidence="3 4" key="2">
    <citation type="journal article" date="2017" name="Genome Biol.">
        <title>New reference genome sequences of hot pepper reveal the massive evolution of plant disease-resistance genes by retroduplication.</title>
        <authorList>
            <person name="Kim S."/>
            <person name="Park J."/>
            <person name="Yeom S.I."/>
            <person name="Kim Y.M."/>
            <person name="Seo E."/>
            <person name="Kim K.T."/>
            <person name="Kim M.S."/>
            <person name="Lee J.M."/>
            <person name="Cheong K."/>
            <person name="Shin H.S."/>
            <person name="Kim S.B."/>
            <person name="Han K."/>
            <person name="Lee J."/>
            <person name="Park M."/>
            <person name="Lee H.A."/>
            <person name="Lee H.Y."/>
            <person name="Lee Y."/>
            <person name="Oh S."/>
            <person name="Lee J.H."/>
            <person name="Choi E."/>
            <person name="Choi E."/>
            <person name="Lee S.E."/>
            <person name="Jeon J."/>
            <person name="Kim H."/>
            <person name="Choi G."/>
            <person name="Song H."/>
            <person name="Lee J."/>
            <person name="Lee S.C."/>
            <person name="Kwon J.K."/>
            <person name="Lee H.Y."/>
            <person name="Koo N."/>
            <person name="Hong Y."/>
            <person name="Kim R.W."/>
            <person name="Kang W.H."/>
            <person name="Huh J.H."/>
            <person name="Kang B.C."/>
            <person name="Yang T.J."/>
            <person name="Lee Y.H."/>
            <person name="Bennetzen J.L."/>
            <person name="Choi D."/>
        </authorList>
    </citation>
    <scope>NUCLEOTIDE SEQUENCE [LARGE SCALE GENOMIC DNA]</scope>
    <source>
        <strain evidence="4">cv. CM334</strain>
    </source>
</reference>
<proteinExistence type="predicted"/>
<dbReference type="InterPro" id="IPR038588">
    <property type="entry name" value="XS_domain_sf"/>
</dbReference>
<dbReference type="EMBL" id="AYRZ02000003">
    <property type="protein sequence ID" value="PHT85933.1"/>
    <property type="molecule type" value="Genomic_DNA"/>
</dbReference>
<feature type="domain" description="XS" evidence="2">
    <location>
        <begin position="152"/>
        <end position="201"/>
    </location>
</feature>
<dbReference type="InterPro" id="IPR005380">
    <property type="entry name" value="XS_domain"/>
</dbReference>
<organism evidence="3 4">
    <name type="scientific">Capsicum annuum</name>
    <name type="common">Capsicum pepper</name>
    <dbReference type="NCBI Taxonomy" id="4072"/>
    <lineage>
        <taxon>Eukaryota</taxon>
        <taxon>Viridiplantae</taxon>
        <taxon>Streptophyta</taxon>
        <taxon>Embryophyta</taxon>
        <taxon>Tracheophyta</taxon>
        <taxon>Spermatophyta</taxon>
        <taxon>Magnoliopsida</taxon>
        <taxon>eudicotyledons</taxon>
        <taxon>Gunneridae</taxon>
        <taxon>Pentapetalae</taxon>
        <taxon>asterids</taxon>
        <taxon>lamiids</taxon>
        <taxon>Solanales</taxon>
        <taxon>Solanaceae</taxon>
        <taxon>Solanoideae</taxon>
        <taxon>Capsiceae</taxon>
        <taxon>Capsicum</taxon>
    </lineage>
</organism>
<dbReference type="AlphaFoldDB" id="A0A2G2ZVC8"/>
<name>A0A2G2ZVC8_CAPAN</name>
<reference evidence="3 4" key="1">
    <citation type="journal article" date="2014" name="Nat. Genet.">
        <title>Genome sequence of the hot pepper provides insights into the evolution of pungency in Capsicum species.</title>
        <authorList>
            <person name="Kim S."/>
            <person name="Park M."/>
            <person name="Yeom S.I."/>
            <person name="Kim Y.M."/>
            <person name="Lee J.M."/>
            <person name="Lee H.A."/>
            <person name="Seo E."/>
            <person name="Choi J."/>
            <person name="Cheong K."/>
            <person name="Kim K.T."/>
            <person name="Jung K."/>
            <person name="Lee G.W."/>
            <person name="Oh S.K."/>
            <person name="Bae C."/>
            <person name="Kim S.B."/>
            <person name="Lee H.Y."/>
            <person name="Kim S.Y."/>
            <person name="Kim M.S."/>
            <person name="Kang B.C."/>
            <person name="Jo Y.D."/>
            <person name="Yang H.B."/>
            <person name="Jeong H.J."/>
            <person name="Kang W.H."/>
            <person name="Kwon J.K."/>
            <person name="Shin C."/>
            <person name="Lim J.Y."/>
            <person name="Park J.H."/>
            <person name="Huh J.H."/>
            <person name="Kim J.S."/>
            <person name="Kim B.D."/>
            <person name="Cohen O."/>
            <person name="Paran I."/>
            <person name="Suh M.C."/>
            <person name="Lee S.B."/>
            <person name="Kim Y.K."/>
            <person name="Shin Y."/>
            <person name="Noh S.J."/>
            <person name="Park J."/>
            <person name="Seo Y.S."/>
            <person name="Kwon S.Y."/>
            <person name="Kim H.A."/>
            <person name="Park J.M."/>
            <person name="Kim H.J."/>
            <person name="Choi S.B."/>
            <person name="Bosland P.W."/>
            <person name="Reeves G."/>
            <person name="Jo S.H."/>
            <person name="Lee B.W."/>
            <person name="Cho H.T."/>
            <person name="Choi H.S."/>
            <person name="Lee M.S."/>
            <person name="Yu Y."/>
            <person name="Do Choi Y."/>
            <person name="Park B.S."/>
            <person name="van Deynze A."/>
            <person name="Ashrafi H."/>
            <person name="Hill T."/>
            <person name="Kim W.T."/>
            <person name="Pai H.S."/>
            <person name="Ahn H.K."/>
            <person name="Yeam I."/>
            <person name="Giovannoni J.J."/>
            <person name="Rose J.K."/>
            <person name="Sorensen I."/>
            <person name="Lee S.J."/>
            <person name="Kim R.W."/>
            <person name="Choi I.Y."/>
            <person name="Choi B.S."/>
            <person name="Lim J.S."/>
            <person name="Lee Y.H."/>
            <person name="Choi D."/>
        </authorList>
    </citation>
    <scope>NUCLEOTIDE SEQUENCE [LARGE SCALE GENOMIC DNA]</scope>
    <source>
        <strain evidence="4">cv. CM334</strain>
    </source>
</reference>
<dbReference type="Pfam" id="PF03468">
    <property type="entry name" value="XS"/>
    <property type="match status" value="1"/>
</dbReference>
<sequence>MSVVSGPDEGRGYGPEHGLRPVKERGLDGRWGLKLSNVLDGNWGLKPSLRGRGSGLSVVSGLVRGLVRGLVHESQAERCLRPGRELGSQAWFEARGFGPERRLRPGSRIHAMRTHLCQWFHYAISFSSSSSLSSSPFLKRNAEKVAAGKVRFSNWYWISRWQGLYSRDGHLGVTLIKFASDQSGLMEAMRLAEYFEKDDHGWLGSISALERVFCYFCCP</sequence>
<protein>
    <recommendedName>
        <fullName evidence="2">XS domain-containing protein</fullName>
    </recommendedName>
</protein>
<feature type="region of interest" description="Disordered" evidence="1">
    <location>
        <begin position="1"/>
        <end position="21"/>
    </location>
</feature>
<dbReference type="GO" id="GO:0031047">
    <property type="term" value="P:regulatory ncRNA-mediated gene silencing"/>
    <property type="evidence" value="ECO:0007669"/>
    <property type="project" value="InterPro"/>
</dbReference>
<dbReference type="Proteomes" id="UP000222542">
    <property type="component" value="Unassembled WGS sequence"/>
</dbReference>
<evidence type="ECO:0000259" key="2">
    <source>
        <dbReference type="Pfam" id="PF03468"/>
    </source>
</evidence>
<evidence type="ECO:0000256" key="1">
    <source>
        <dbReference type="SAM" id="MobiDB-lite"/>
    </source>
</evidence>
<gene>
    <name evidence="3" type="ORF">T459_08039</name>
</gene>
<dbReference type="Gramene" id="PHT85933">
    <property type="protein sequence ID" value="PHT85933"/>
    <property type="gene ID" value="T459_08039"/>
</dbReference>